<dbReference type="EMBL" id="CZBF01000006">
    <property type="protein sequence ID" value="CUQ18021.1"/>
    <property type="molecule type" value="Genomic_DNA"/>
</dbReference>
<dbReference type="Gene3D" id="2.60.40.3080">
    <property type="match status" value="1"/>
</dbReference>
<accession>A0A174UBC2</accession>
<organism evidence="2 14">
    <name type="scientific">Bacteroides uniformis</name>
    <dbReference type="NCBI Taxonomy" id="820"/>
    <lineage>
        <taxon>Bacteria</taxon>
        <taxon>Pseudomonadati</taxon>
        <taxon>Bacteroidota</taxon>
        <taxon>Bacteroidia</taxon>
        <taxon>Bacteroidales</taxon>
        <taxon>Bacteroidaceae</taxon>
        <taxon>Bacteroides</taxon>
    </lineage>
</organism>
<dbReference type="EMBL" id="WCUV01000002">
    <property type="protein sequence ID" value="KAB4095830.1"/>
    <property type="molecule type" value="Genomic_DNA"/>
</dbReference>
<dbReference type="RefSeq" id="WP_016272561.1">
    <property type="nucleotide sequence ID" value="NZ_CACRTC010000013.1"/>
</dbReference>
<dbReference type="Proteomes" id="UP000283766">
    <property type="component" value="Unassembled WGS sequence"/>
</dbReference>
<evidence type="ECO:0000313" key="1">
    <source>
        <dbReference type="EMBL" id="CUO74909.1"/>
    </source>
</evidence>
<proteinExistence type="predicted"/>
<evidence type="ECO:0000313" key="4">
    <source>
        <dbReference type="EMBL" id="KAB4184654.1"/>
    </source>
</evidence>
<dbReference type="Proteomes" id="UP000431575">
    <property type="component" value="Unassembled WGS sequence"/>
</dbReference>
<dbReference type="EMBL" id="CYZF01000006">
    <property type="protein sequence ID" value="CUO74909.1"/>
    <property type="molecule type" value="Genomic_DNA"/>
</dbReference>
<dbReference type="Proteomes" id="UP000487989">
    <property type="component" value="Unassembled WGS sequence"/>
</dbReference>
<evidence type="ECO:0000313" key="13">
    <source>
        <dbReference type="Proteomes" id="UP000095419"/>
    </source>
</evidence>
<dbReference type="Proteomes" id="UP000095788">
    <property type="component" value="Unassembled WGS sequence"/>
</dbReference>
<evidence type="ECO:0000313" key="19">
    <source>
        <dbReference type="Proteomes" id="UP000283766"/>
    </source>
</evidence>
<evidence type="ECO:0000313" key="10">
    <source>
        <dbReference type="EMBL" id="RGK87306.1"/>
    </source>
</evidence>
<evidence type="ECO:0000313" key="5">
    <source>
        <dbReference type="EMBL" id="KAB4187287.1"/>
    </source>
</evidence>
<dbReference type="Proteomes" id="UP000263754">
    <property type="component" value="Unassembled WGS sequence"/>
</dbReference>
<evidence type="ECO:0000313" key="22">
    <source>
        <dbReference type="Proteomes" id="UP000442334"/>
    </source>
</evidence>
<evidence type="ECO:0000313" key="7">
    <source>
        <dbReference type="EMBL" id="KAB4258022.1"/>
    </source>
</evidence>
<evidence type="ECO:0000313" key="18">
    <source>
        <dbReference type="Proteomes" id="UP000283680"/>
    </source>
</evidence>
<evidence type="ECO:0000313" key="6">
    <source>
        <dbReference type="EMBL" id="KAB4241037.1"/>
    </source>
</evidence>
<evidence type="ECO:0000313" key="12">
    <source>
        <dbReference type="EMBL" id="RHH32075.1"/>
    </source>
</evidence>
<dbReference type="EMBL" id="WCUA01000003">
    <property type="protein sequence ID" value="KAB4187287.1"/>
    <property type="molecule type" value="Genomic_DNA"/>
</dbReference>
<reference evidence="15" key="2">
    <citation type="submission" date="2017-04" db="EMBL/GenBank/DDBJ databases">
        <title>Function of individual gut microbiota members based on whole genome sequencing of pure cultures obtained from chicken caecum.</title>
        <authorList>
            <person name="Medvecky M."/>
            <person name="Cejkova D."/>
            <person name="Polansky O."/>
            <person name="Karasova D."/>
            <person name="Kubasova T."/>
            <person name="Cizek A."/>
            <person name="Rychlik I."/>
        </authorList>
    </citation>
    <scope>NUCLEOTIDE SEQUENCE [LARGE SCALE GENOMIC DNA]</scope>
    <source>
        <strain evidence="15">An67</strain>
    </source>
</reference>
<evidence type="ECO:0000313" key="14">
    <source>
        <dbReference type="Proteomes" id="UP000095788"/>
    </source>
</evidence>
<evidence type="ECO:0000313" key="3">
    <source>
        <dbReference type="EMBL" id="KAB4095830.1"/>
    </source>
</evidence>
<dbReference type="Proteomes" id="UP000442334">
    <property type="component" value="Unassembled WGS sequence"/>
</dbReference>
<evidence type="ECO:0000313" key="17">
    <source>
        <dbReference type="Proteomes" id="UP000263754"/>
    </source>
</evidence>
<evidence type="ECO:0000313" key="20">
    <source>
        <dbReference type="Proteomes" id="UP000431575"/>
    </source>
</evidence>
<dbReference type="EMBL" id="NFHS01000006">
    <property type="protein sequence ID" value="OUN53809.1"/>
    <property type="molecule type" value="Genomic_DNA"/>
</dbReference>
<reference evidence="16 17" key="4">
    <citation type="submission" date="2018-08" db="EMBL/GenBank/DDBJ databases">
        <title>A genome reference for cultivated species of the human gut microbiota.</title>
        <authorList>
            <person name="Zou Y."/>
            <person name="Xue W."/>
            <person name="Luo G."/>
        </authorList>
    </citation>
    <scope>NUCLEOTIDE SEQUENCE [LARGE SCALE GENOMIC DNA]</scope>
    <source>
        <strain evidence="11 18">AF28-11</strain>
        <strain evidence="12 19">AM18-14LB</strain>
        <strain evidence="10 16">TF09-22</strain>
        <strain evidence="9 17">TM10-17</strain>
    </source>
</reference>
<evidence type="ECO:0000313" key="11">
    <source>
        <dbReference type="EMBL" id="RGQ49243.1"/>
    </source>
</evidence>
<dbReference type="Proteomes" id="UP000432488">
    <property type="component" value="Unassembled WGS sequence"/>
</dbReference>
<dbReference type="EMBL" id="QSOF01000003">
    <property type="protein sequence ID" value="RGI78318.1"/>
    <property type="molecule type" value="Genomic_DNA"/>
</dbReference>
<dbReference type="EMBL" id="WCTM01000008">
    <property type="protein sequence ID" value="KAB4241037.1"/>
    <property type="molecule type" value="Genomic_DNA"/>
</dbReference>
<sequence length="145" mass="15977">MAIFVTFKTKDTMKSFFILLSLYYFLVVNVVSADSVTFPSRVEIVMDEDFDLPGGPGNAHRSIPSATPFLAFLNDDHSIDLEFYQSIGEVEIAISQNGNVVYSSAENIDSPILRKVQLQQGLGGDFLLEIKGADGAYAFGRFTVH</sequence>
<gene>
    <name evidence="8" type="ORF">B5G17_12750</name>
    <name evidence="12" type="ORF">DW216_08785</name>
    <name evidence="11" type="ORF">DWY92_15455</name>
    <name evidence="10" type="ORF">DXC91_05975</name>
    <name evidence="9" type="ORF">DXD90_03175</name>
    <name evidence="1" type="ORF">ERS417307_02362</name>
    <name evidence="2" type="ORF">ERS852554_03281</name>
    <name evidence="6" type="ORF">GAP41_14760</name>
    <name evidence="7" type="ORF">GAP48_02920</name>
    <name evidence="5" type="ORF">GAQ34_04770</name>
    <name evidence="4" type="ORF">GAQ44_08175</name>
    <name evidence="3" type="ORF">GAQ56_02280</name>
</gene>
<dbReference type="EMBL" id="QSRB01000003">
    <property type="protein sequence ID" value="RGK87306.1"/>
    <property type="molecule type" value="Genomic_DNA"/>
</dbReference>
<evidence type="ECO:0000313" key="8">
    <source>
        <dbReference type="EMBL" id="OUN53809.1"/>
    </source>
</evidence>
<dbReference type="AlphaFoldDB" id="A0A174UBC2"/>
<protein>
    <submittedName>
        <fullName evidence="3">DUF3244 domain-containing protein</fullName>
    </submittedName>
    <submittedName>
        <fullName evidence="2">Protein of uncharacterized function (DUF3244)</fullName>
    </submittedName>
</protein>
<dbReference type="Proteomes" id="UP000095419">
    <property type="component" value="Unassembled WGS sequence"/>
</dbReference>
<evidence type="ECO:0000313" key="23">
    <source>
        <dbReference type="Proteomes" id="UP000487221"/>
    </source>
</evidence>
<dbReference type="EMBL" id="QRJL01000004">
    <property type="protein sequence ID" value="RHH32075.1"/>
    <property type="molecule type" value="Genomic_DNA"/>
</dbReference>
<dbReference type="EMBL" id="WCTJ01000003">
    <property type="protein sequence ID" value="KAB4258022.1"/>
    <property type="molecule type" value="Genomic_DNA"/>
</dbReference>
<evidence type="ECO:0000313" key="21">
    <source>
        <dbReference type="Proteomes" id="UP000432488"/>
    </source>
</evidence>
<dbReference type="EMBL" id="WCTY01000013">
    <property type="protein sequence ID" value="KAB4184654.1"/>
    <property type="molecule type" value="Genomic_DNA"/>
</dbReference>
<dbReference type="Proteomes" id="UP000283680">
    <property type="component" value="Unassembled WGS sequence"/>
</dbReference>
<reference evidence="13 14" key="1">
    <citation type="submission" date="2015-09" db="EMBL/GenBank/DDBJ databases">
        <authorList>
            <consortium name="Pathogen Informatics"/>
        </authorList>
    </citation>
    <scope>NUCLEOTIDE SEQUENCE [LARGE SCALE GENOMIC DNA]</scope>
    <source>
        <strain evidence="1 13">2789STDY5608791</strain>
        <strain evidence="2 14">2789STDY5834942</strain>
    </source>
</reference>
<evidence type="ECO:0000313" key="2">
    <source>
        <dbReference type="EMBL" id="CUQ18021.1"/>
    </source>
</evidence>
<reference evidence="20 21" key="5">
    <citation type="journal article" date="2019" name="Nat. Med.">
        <title>A library of human gut bacterial isolates paired with longitudinal multiomics data enables mechanistic microbiome research.</title>
        <authorList>
            <person name="Poyet M."/>
            <person name="Groussin M."/>
            <person name="Gibbons S.M."/>
            <person name="Avila-Pacheco J."/>
            <person name="Jiang X."/>
            <person name="Kearney S.M."/>
            <person name="Perrotta A.R."/>
            <person name="Berdy B."/>
            <person name="Zhao S."/>
            <person name="Lieberman T.D."/>
            <person name="Swanson P.K."/>
            <person name="Smith M."/>
            <person name="Roesemann S."/>
            <person name="Alexander J.E."/>
            <person name="Rich S.A."/>
            <person name="Livny J."/>
            <person name="Vlamakis H."/>
            <person name="Clish C."/>
            <person name="Bullock K."/>
            <person name="Deik A."/>
            <person name="Scott J."/>
            <person name="Pierce K.A."/>
            <person name="Xavier R.J."/>
            <person name="Alm E.J."/>
        </authorList>
    </citation>
    <scope>NUCLEOTIDE SEQUENCE [LARGE SCALE GENOMIC DNA]</scope>
    <source>
        <strain evidence="4 23">BIOML-A19</strain>
        <strain evidence="5 22">BIOML-A21</strain>
        <strain evidence="7 24">BIOML-A3</strain>
        <strain evidence="3 21">BIOML-A42</strain>
        <strain evidence="6 20">BIOML-A6</strain>
    </source>
</reference>
<evidence type="ECO:0000313" key="9">
    <source>
        <dbReference type="EMBL" id="RGI78318.1"/>
    </source>
</evidence>
<reference evidence="8" key="3">
    <citation type="journal article" date="2018" name="BMC Genomics">
        <title>Whole genome sequencing and function prediction of 133 gut anaerobes isolated from chicken caecum in pure cultures.</title>
        <authorList>
            <person name="Medvecky M."/>
            <person name="Cejkova D."/>
            <person name="Polansky O."/>
            <person name="Karasova D."/>
            <person name="Kubasova T."/>
            <person name="Cizek A."/>
            <person name="Rychlik I."/>
        </authorList>
    </citation>
    <scope>NUCLEOTIDE SEQUENCE</scope>
    <source>
        <strain evidence="8">An67</strain>
    </source>
</reference>
<evidence type="ECO:0000313" key="16">
    <source>
        <dbReference type="Proteomes" id="UP000260874"/>
    </source>
</evidence>
<dbReference type="EMBL" id="QRTH01000008">
    <property type="protein sequence ID" value="RGQ49243.1"/>
    <property type="molecule type" value="Genomic_DNA"/>
</dbReference>
<dbReference type="Proteomes" id="UP000196329">
    <property type="component" value="Unassembled WGS sequence"/>
</dbReference>
<dbReference type="Proteomes" id="UP000487221">
    <property type="component" value="Unassembled WGS sequence"/>
</dbReference>
<evidence type="ECO:0000313" key="15">
    <source>
        <dbReference type="Proteomes" id="UP000196329"/>
    </source>
</evidence>
<evidence type="ECO:0000313" key="24">
    <source>
        <dbReference type="Proteomes" id="UP000487989"/>
    </source>
</evidence>
<name>A0A174UBC2_BACUN</name>
<dbReference type="Proteomes" id="UP000260874">
    <property type="component" value="Unassembled WGS sequence"/>
</dbReference>